<dbReference type="InterPro" id="IPR053178">
    <property type="entry name" value="Osmoadaptation_assoc"/>
</dbReference>
<reference evidence="3" key="1">
    <citation type="journal article" date="2023" name="Mol. Phylogenet. Evol.">
        <title>Genome-scale phylogeny and comparative genomics of the fungal order Sordariales.</title>
        <authorList>
            <person name="Hensen N."/>
            <person name="Bonometti L."/>
            <person name="Westerberg I."/>
            <person name="Brannstrom I.O."/>
            <person name="Guillou S."/>
            <person name="Cros-Aarteil S."/>
            <person name="Calhoun S."/>
            <person name="Haridas S."/>
            <person name="Kuo A."/>
            <person name="Mondo S."/>
            <person name="Pangilinan J."/>
            <person name="Riley R."/>
            <person name="LaButti K."/>
            <person name="Andreopoulos B."/>
            <person name="Lipzen A."/>
            <person name="Chen C."/>
            <person name="Yan M."/>
            <person name="Daum C."/>
            <person name="Ng V."/>
            <person name="Clum A."/>
            <person name="Steindorff A."/>
            <person name="Ohm R.A."/>
            <person name="Martin F."/>
            <person name="Silar P."/>
            <person name="Natvig D.O."/>
            <person name="Lalanne C."/>
            <person name="Gautier V."/>
            <person name="Ament-Velasquez S.L."/>
            <person name="Kruys A."/>
            <person name="Hutchinson M.I."/>
            <person name="Powell A.J."/>
            <person name="Barry K."/>
            <person name="Miller A.N."/>
            <person name="Grigoriev I.V."/>
            <person name="Debuchy R."/>
            <person name="Gladieux P."/>
            <person name="Hiltunen Thoren M."/>
            <person name="Johannesson H."/>
        </authorList>
    </citation>
    <scope>NUCLEOTIDE SEQUENCE</scope>
    <source>
        <strain evidence="3">CBS 232.78</strain>
    </source>
</reference>
<name>A0AAE0N241_9PEZI</name>
<dbReference type="SUPFAM" id="SSF57701">
    <property type="entry name" value="Zn2/Cys6 DNA-binding domain"/>
    <property type="match status" value="1"/>
</dbReference>
<sequence>MVGVPRSGGCAFCVKRRVKCDEARPACANCDRYGAECPGYDRRFKFVAGKHVVRSRGRPVDVHGRDLDHDQLALPSLASASQPGPESHGMTARWRSQSYPMLVSPTPNRAQLIGNTIQSLLHNKKSAHEIMLFAPWFNAVPERLGNKIALDGAMAAFTIHLLGKAEESEHLVAESRSLYGQSLAALQKALNHPVEWKSSETLCATMLLALFELFAGTSDPGSRTADPGSWMKHTAGVSFLIQQRGPDTYKESWDRSMLMSFRTLLIMDCLFSAQECFLSKKKWQAIILEPVTNSSAIALPENSAWVFDLYFAHLARVPGILQRGLALRESTRCGLPVDMLQLMSLVQDTAKLRADYVSWFESFERVAPAPTEKPSCDSSTIFDTALHYDSVWHGSVFMSYWATMLILQEILNICQYPVDFVESNRQMANNIFRSIETVRPGYMGPYRIGYPVRIAYEFGDTPTQIWLKSVMAQTEQHYAATSPIGYPEPGTTLPASTKSIRPSW</sequence>
<accession>A0AAE0N241</accession>
<dbReference type="Pfam" id="PF11951">
    <property type="entry name" value="Fungal_trans_2"/>
    <property type="match status" value="1"/>
</dbReference>
<keyword evidence="4" id="KW-1185">Reference proteome</keyword>
<dbReference type="PANTHER" id="PTHR38111">
    <property type="entry name" value="ZN(2)-C6 FUNGAL-TYPE DOMAIN-CONTAINING PROTEIN-RELATED"/>
    <property type="match status" value="1"/>
</dbReference>
<dbReference type="Pfam" id="PF00172">
    <property type="entry name" value="Zn_clus"/>
    <property type="match status" value="1"/>
</dbReference>
<dbReference type="CDD" id="cd00067">
    <property type="entry name" value="GAL4"/>
    <property type="match status" value="1"/>
</dbReference>
<dbReference type="Gene3D" id="4.10.240.10">
    <property type="entry name" value="Zn(2)-C6 fungal-type DNA-binding domain"/>
    <property type="match status" value="1"/>
</dbReference>
<gene>
    <name evidence="3" type="ORF">B0H63DRAFT_67225</name>
</gene>
<evidence type="ECO:0000313" key="4">
    <source>
        <dbReference type="Proteomes" id="UP001285441"/>
    </source>
</evidence>
<keyword evidence="1" id="KW-0539">Nucleus</keyword>
<dbReference type="EMBL" id="JAULSW010000010">
    <property type="protein sequence ID" value="KAK3368051.1"/>
    <property type="molecule type" value="Genomic_DNA"/>
</dbReference>
<dbReference type="GO" id="GO:0008270">
    <property type="term" value="F:zinc ion binding"/>
    <property type="evidence" value="ECO:0007669"/>
    <property type="project" value="InterPro"/>
</dbReference>
<comment type="caution">
    <text evidence="3">The sequence shown here is derived from an EMBL/GenBank/DDBJ whole genome shotgun (WGS) entry which is preliminary data.</text>
</comment>
<evidence type="ECO:0000313" key="3">
    <source>
        <dbReference type="EMBL" id="KAK3368051.1"/>
    </source>
</evidence>
<dbReference type="PANTHER" id="PTHR38111:SF5">
    <property type="entry name" value="TRANSCRIPTION FACTOR DOMAIN-CONTAINING PROTEIN"/>
    <property type="match status" value="1"/>
</dbReference>
<dbReference type="Proteomes" id="UP001285441">
    <property type="component" value="Unassembled WGS sequence"/>
</dbReference>
<feature type="domain" description="Zn(2)-C6 fungal-type" evidence="2">
    <location>
        <begin position="9"/>
        <end position="37"/>
    </location>
</feature>
<dbReference type="AlphaFoldDB" id="A0AAE0N241"/>
<dbReference type="SMART" id="SM00066">
    <property type="entry name" value="GAL4"/>
    <property type="match status" value="1"/>
</dbReference>
<proteinExistence type="predicted"/>
<dbReference type="PROSITE" id="PS50048">
    <property type="entry name" value="ZN2_CY6_FUNGAL_2"/>
    <property type="match status" value="1"/>
</dbReference>
<evidence type="ECO:0000259" key="2">
    <source>
        <dbReference type="PROSITE" id="PS50048"/>
    </source>
</evidence>
<organism evidence="3 4">
    <name type="scientific">Podospora didyma</name>
    <dbReference type="NCBI Taxonomy" id="330526"/>
    <lineage>
        <taxon>Eukaryota</taxon>
        <taxon>Fungi</taxon>
        <taxon>Dikarya</taxon>
        <taxon>Ascomycota</taxon>
        <taxon>Pezizomycotina</taxon>
        <taxon>Sordariomycetes</taxon>
        <taxon>Sordariomycetidae</taxon>
        <taxon>Sordariales</taxon>
        <taxon>Podosporaceae</taxon>
        <taxon>Podospora</taxon>
    </lineage>
</organism>
<dbReference type="InterPro" id="IPR021858">
    <property type="entry name" value="Fun_TF"/>
</dbReference>
<evidence type="ECO:0000256" key="1">
    <source>
        <dbReference type="ARBA" id="ARBA00023242"/>
    </source>
</evidence>
<dbReference type="GO" id="GO:0000981">
    <property type="term" value="F:DNA-binding transcription factor activity, RNA polymerase II-specific"/>
    <property type="evidence" value="ECO:0007669"/>
    <property type="project" value="InterPro"/>
</dbReference>
<dbReference type="InterPro" id="IPR001138">
    <property type="entry name" value="Zn2Cys6_DnaBD"/>
</dbReference>
<reference evidence="3" key="2">
    <citation type="submission" date="2023-06" db="EMBL/GenBank/DDBJ databases">
        <authorList>
            <consortium name="Lawrence Berkeley National Laboratory"/>
            <person name="Haridas S."/>
            <person name="Hensen N."/>
            <person name="Bonometti L."/>
            <person name="Westerberg I."/>
            <person name="Brannstrom I.O."/>
            <person name="Guillou S."/>
            <person name="Cros-Aarteil S."/>
            <person name="Calhoun S."/>
            <person name="Kuo A."/>
            <person name="Mondo S."/>
            <person name="Pangilinan J."/>
            <person name="Riley R."/>
            <person name="LaButti K."/>
            <person name="Andreopoulos B."/>
            <person name="Lipzen A."/>
            <person name="Chen C."/>
            <person name="Yanf M."/>
            <person name="Daum C."/>
            <person name="Ng V."/>
            <person name="Clum A."/>
            <person name="Steindorff A."/>
            <person name="Ohm R."/>
            <person name="Martin F."/>
            <person name="Silar P."/>
            <person name="Natvig D."/>
            <person name="Lalanne C."/>
            <person name="Gautier V."/>
            <person name="Ament-velasquez S.L."/>
            <person name="Kruys A."/>
            <person name="Hutchinson M.I."/>
            <person name="Powell A.J."/>
            <person name="Barry K."/>
            <person name="Miller A.N."/>
            <person name="Grigoriev I.V."/>
            <person name="Debuchy R."/>
            <person name="Gladieux P."/>
            <person name="Thoren M.H."/>
            <person name="Johannesson H."/>
        </authorList>
    </citation>
    <scope>NUCLEOTIDE SEQUENCE</scope>
    <source>
        <strain evidence="3">CBS 232.78</strain>
    </source>
</reference>
<dbReference type="InterPro" id="IPR036864">
    <property type="entry name" value="Zn2-C6_fun-type_DNA-bd_sf"/>
</dbReference>
<protein>
    <submittedName>
        <fullName evidence="3">C6 zinc finger domain protein</fullName>
    </submittedName>
</protein>